<evidence type="ECO:0000256" key="7">
    <source>
        <dbReference type="ARBA" id="ARBA00023136"/>
    </source>
</evidence>
<dbReference type="GO" id="GO:0000139">
    <property type="term" value="C:Golgi membrane"/>
    <property type="evidence" value="ECO:0007669"/>
    <property type="project" value="UniProtKB-SubCell"/>
</dbReference>
<dbReference type="Pfam" id="PF01080">
    <property type="entry name" value="Presenilin"/>
    <property type="match status" value="2"/>
</dbReference>
<keyword evidence="2 10" id="KW-0812">Transmembrane</keyword>
<evidence type="ECO:0000256" key="8">
    <source>
        <dbReference type="ARBA" id="ARBA00059584"/>
    </source>
</evidence>
<comment type="domain">
    <text evidence="10">The PAL motif is required for normal active site conformation.</text>
</comment>
<name>A0AAV8F957_9POAL</name>
<keyword evidence="10" id="KW-0378">Hydrolase</keyword>
<feature type="transmembrane region" description="Helical" evidence="10">
    <location>
        <begin position="355"/>
        <end position="375"/>
    </location>
</feature>
<evidence type="ECO:0000313" key="12">
    <source>
        <dbReference type="Proteomes" id="UP001140206"/>
    </source>
</evidence>
<dbReference type="GO" id="GO:0007219">
    <property type="term" value="P:Notch signaling pathway"/>
    <property type="evidence" value="ECO:0007669"/>
    <property type="project" value="UniProtKB-KW"/>
</dbReference>
<dbReference type="GO" id="GO:0042500">
    <property type="term" value="F:aspartic endopeptidase activity, intramembrane cleaving"/>
    <property type="evidence" value="ECO:0007669"/>
    <property type="project" value="InterPro"/>
</dbReference>
<dbReference type="Gene3D" id="1.10.472.100">
    <property type="entry name" value="Presenilin"/>
    <property type="match status" value="1"/>
</dbReference>
<organism evidence="11 12">
    <name type="scientific">Rhynchospora pubera</name>
    <dbReference type="NCBI Taxonomy" id="906938"/>
    <lineage>
        <taxon>Eukaryota</taxon>
        <taxon>Viridiplantae</taxon>
        <taxon>Streptophyta</taxon>
        <taxon>Embryophyta</taxon>
        <taxon>Tracheophyta</taxon>
        <taxon>Spermatophyta</taxon>
        <taxon>Magnoliopsida</taxon>
        <taxon>Liliopsida</taxon>
        <taxon>Poales</taxon>
        <taxon>Cyperaceae</taxon>
        <taxon>Cyperoideae</taxon>
        <taxon>Rhynchosporeae</taxon>
        <taxon>Rhynchospora</taxon>
    </lineage>
</organism>
<dbReference type="InterPro" id="IPR042524">
    <property type="entry name" value="Presenilin_C"/>
</dbReference>
<feature type="transmembrane region" description="Helical" evidence="10">
    <location>
        <begin position="26"/>
        <end position="47"/>
    </location>
</feature>
<dbReference type="GO" id="GO:0005798">
    <property type="term" value="C:Golgi-associated vesicle"/>
    <property type="evidence" value="ECO:0007669"/>
    <property type="project" value="UniProtKB-ARBA"/>
</dbReference>
<dbReference type="EMBL" id="JAMFTS010000002">
    <property type="protein sequence ID" value="KAJ4788196.1"/>
    <property type="molecule type" value="Genomic_DNA"/>
</dbReference>
<evidence type="ECO:0000256" key="10">
    <source>
        <dbReference type="RuleBase" id="RU361148"/>
    </source>
</evidence>
<dbReference type="PRINTS" id="PR01072">
    <property type="entry name" value="PRESENILIN"/>
</dbReference>
<feature type="transmembrane region" description="Helical" evidence="10">
    <location>
        <begin position="154"/>
        <end position="173"/>
    </location>
</feature>
<dbReference type="GO" id="GO:0005789">
    <property type="term" value="C:endoplasmic reticulum membrane"/>
    <property type="evidence" value="ECO:0007669"/>
    <property type="project" value="UniProtKB-SubCell"/>
</dbReference>
<feature type="transmembrane region" description="Helical" evidence="10">
    <location>
        <begin position="381"/>
        <end position="405"/>
    </location>
</feature>
<feature type="transmembrane region" description="Helical" evidence="10">
    <location>
        <begin position="206"/>
        <end position="231"/>
    </location>
</feature>
<protein>
    <recommendedName>
        <fullName evidence="10">Presenilin</fullName>
        <ecNumber evidence="10">3.4.23.-</ecNumber>
    </recommendedName>
</protein>
<evidence type="ECO:0000256" key="2">
    <source>
        <dbReference type="ARBA" id="ARBA00022692"/>
    </source>
</evidence>
<feature type="transmembrane region" description="Helical" evidence="10">
    <location>
        <begin position="59"/>
        <end position="79"/>
    </location>
</feature>
<evidence type="ECO:0000256" key="6">
    <source>
        <dbReference type="ARBA" id="ARBA00023034"/>
    </source>
</evidence>
<comment type="subunit">
    <text evidence="9">Homodimer. Probable component of the gamma-secretase complex, a complex composed of a presenilin homodimer, nicastrin, APH1 and PEN2.</text>
</comment>
<comment type="subcellular location">
    <subcellularLocation>
        <location evidence="10">Endoplasmic reticulum membrane</location>
        <topology evidence="10">Multi-pass membrane protein</topology>
    </subcellularLocation>
    <subcellularLocation>
        <location evidence="10">Golgi apparatus membrane</location>
        <topology evidence="10">Multi-pass membrane protein</topology>
    </subcellularLocation>
</comment>
<dbReference type="GO" id="GO:0016485">
    <property type="term" value="P:protein processing"/>
    <property type="evidence" value="ECO:0007669"/>
    <property type="project" value="InterPro"/>
</dbReference>
<keyword evidence="10" id="KW-0645">Protease</keyword>
<comment type="function">
    <text evidence="8 10">Probable subunit of the gamma-secretase complex, an endoprotease complex that catalyzes the intramembrane cleavage of integral membrane proteins such as Notch receptors.</text>
</comment>
<dbReference type="EC" id="3.4.23.-" evidence="10"/>
<dbReference type="GO" id="GO:0006509">
    <property type="term" value="P:membrane protein ectodomain proteolysis"/>
    <property type="evidence" value="ECO:0007669"/>
    <property type="project" value="TreeGrafter"/>
</dbReference>
<dbReference type="SMART" id="SM00730">
    <property type="entry name" value="PSN"/>
    <property type="match status" value="1"/>
</dbReference>
<proteinExistence type="inferred from homology"/>
<accession>A0AAV8F957</accession>
<comment type="caution">
    <text evidence="11">The sequence shown here is derived from an EMBL/GenBank/DDBJ whole genome shotgun (WGS) entry which is preliminary data.</text>
</comment>
<keyword evidence="12" id="KW-1185">Reference proteome</keyword>
<feature type="transmembrane region" description="Helical" evidence="10">
    <location>
        <begin position="91"/>
        <end position="115"/>
    </location>
</feature>
<dbReference type="InterPro" id="IPR001108">
    <property type="entry name" value="Peptidase_A22A"/>
</dbReference>
<gene>
    <name evidence="11" type="ORF">LUZ62_039442</name>
</gene>
<dbReference type="AlphaFoldDB" id="A0AAV8F957"/>
<keyword evidence="3 10" id="KW-0256">Endoplasmic reticulum</keyword>
<comment type="similarity">
    <text evidence="1 10">Belongs to the peptidase A22A family.</text>
</comment>
<dbReference type="FunFam" id="1.10.472.100:FF:000002">
    <property type="entry name" value="Presenilin"/>
    <property type="match status" value="1"/>
</dbReference>
<keyword evidence="6 10" id="KW-0333">Golgi apparatus</keyword>
<dbReference type="InterPro" id="IPR006639">
    <property type="entry name" value="Preselin/SPP"/>
</dbReference>
<evidence type="ECO:0000256" key="1">
    <source>
        <dbReference type="ARBA" id="ARBA00008604"/>
    </source>
</evidence>
<evidence type="ECO:0000313" key="11">
    <source>
        <dbReference type="EMBL" id="KAJ4788196.1"/>
    </source>
</evidence>
<feature type="transmembrane region" description="Helical" evidence="10">
    <location>
        <begin position="185"/>
        <end position="200"/>
    </location>
</feature>
<dbReference type="PANTHER" id="PTHR10202:SF13">
    <property type="entry name" value="PRESENILIN HOMOLOG"/>
    <property type="match status" value="1"/>
</dbReference>
<keyword evidence="7 10" id="KW-0472">Membrane</keyword>
<dbReference type="Proteomes" id="UP001140206">
    <property type="component" value="Chromosome 2"/>
</dbReference>
<evidence type="ECO:0000256" key="9">
    <source>
        <dbReference type="ARBA" id="ARBA00062638"/>
    </source>
</evidence>
<dbReference type="GO" id="GO:0070765">
    <property type="term" value="C:gamma-secretase complex"/>
    <property type="evidence" value="ECO:0007669"/>
    <property type="project" value="TreeGrafter"/>
</dbReference>
<feature type="transmembrane region" description="Helical" evidence="10">
    <location>
        <begin position="127"/>
        <end position="148"/>
    </location>
</feature>
<evidence type="ECO:0000256" key="4">
    <source>
        <dbReference type="ARBA" id="ARBA00022976"/>
    </source>
</evidence>
<sequence length="414" mass="45344">MDDRSADSDPVTAGESSILDTLGEDVIRIVSPVSLCMVLVVLLVSSLSSTNDLSSSISSLFLSSTTTPTSFSSLNLLLLGSDSTWEEIKSALVTALSFVVVVTLLTFLLVLLFYFRCTNFLRIYMGISSLFVLSFLGGFISLLLISHLKIPIDPFTFAILLFNLSVVGVFAVFMPKFPISMNQGYLVAIGVLTAYWFTMLPEWTTWALLIAMSLYDLAAVLLPIGPLRLLVELAMSRNEEIPALVYEARPVDPQPGDRVRVWRERTDVRIEATENSTNSANVQTVQETRLAVSEEITAPLIEAFPQTGDRHLGTEEEEDGIGLGSSGAIKLGLGDFIFYSVLVGRAAMYDYMTVYACYLAIMAGLGVTLLLLAVYRKALPALPVSIMLGVVFYLLTRVLLEVFVVQCSSNLLMF</sequence>
<evidence type="ECO:0000256" key="5">
    <source>
        <dbReference type="ARBA" id="ARBA00022989"/>
    </source>
</evidence>
<keyword evidence="4 10" id="KW-0914">Notch signaling pathway</keyword>
<dbReference type="PANTHER" id="PTHR10202">
    <property type="entry name" value="PRESENILIN"/>
    <property type="match status" value="1"/>
</dbReference>
<reference evidence="11" key="1">
    <citation type="submission" date="2022-08" db="EMBL/GenBank/DDBJ databases">
        <authorList>
            <person name="Marques A."/>
        </authorList>
    </citation>
    <scope>NUCLEOTIDE SEQUENCE</scope>
    <source>
        <strain evidence="11">RhyPub2mFocal</strain>
        <tissue evidence="11">Leaves</tissue>
    </source>
</reference>
<keyword evidence="5 10" id="KW-1133">Transmembrane helix</keyword>
<evidence type="ECO:0000256" key="3">
    <source>
        <dbReference type="ARBA" id="ARBA00022824"/>
    </source>
</evidence>